<evidence type="ECO:0000313" key="2">
    <source>
        <dbReference type="Proteomes" id="UP001145114"/>
    </source>
</evidence>
<name>A0ACC1HEK1_9FUNG</name>
<evidence type="ECO:0000313" key="1">
    <source>
        <dbReference type="EMBL" id="KAJ1672769.1"/>
    </source>
</evidence>
<feature type="non-terminal residue" evidence="1">
    <location>
        <position position="166"/>
    </location>
</feature>
<organism evidence="1 2">
    <name type="scientific">Spiromyces aspiralis</name>
    <dbReference type="NCBI Taxonomy" id="68401"/>
    <lineage>
        <taxon>Eukaryota</taxon>
        <taxon>Fungi</taxon>
        <taxon>Fungi incertae sedis</taxon>
        <taxon>Zoopagomycota</taxon>
        <taxon>Kickxellomycotina</taxon>
        <taxon>Kickxellomycetes</taxon>
        <taxon>Kickxellales</taxon>
        <taxon>Kickxellaceae</taxon>
        <taxon>Spiromyces</taxon>
    </lineage>
</organism>
<sequence>MLHKYREILKPDIEPLDAAIYDFNRALEAMKSRTMVDYEILGLKHIVYRWEILYNCALCHFYKGDTRAGRKVLKEASDAYTAQPQQTELKIAPIARKAERGLISQIVRLELKLQHRRNNYSECKEIEDQLAHLRQKCREEREGRHDAEQVEHGEDFIEKAFYSDGK</sequence>
<proteinExistence type="predicted"/>
<accession>A0ACC1HEK1</accession>
<keyword evidence="2" id="KW-1185">Reference proteome</keyword>
<reference evidence="1" key="1">
    <citation type="submission" date="2022-06" db="EMBL/GenBank/DDBJ databases">
        <title>Phylogenomic reconstructions and comparative analyses of Kickxellomycotina fungi.</title>
        <authorList>
            <person name="Reynolds N.K."/>
            <person name="Stajich J.E."/>
            <person name="Barry K."/>
            <person name="Grigoriev I.V."/>
            <person name="Crous P."/>
            <person name="Smith M.E."/>
        </authorList>
    </citation>
    <scope>NUCLEOTIDE SEQUENCE</scope>
    <source>
        <strain evidence="1">RSA 2271</strain>
    </source>
</reference>
<dbReference type="Proteomes" id="UP001145114">
    <property type="component" value="Unassembled WGS sequence"/>
</dbReference>
<gene>
    <name evidence="1" type="ORF">EV182_006538</name>
</gene>
<comment type="caution">
    <text evidence="1">The sequence shown here is derived from an EMBL/GenBank/DDBJ whole genome shotgun (WGS) entry which is preliminary data.</text>
</comment>
<protein>
    <submittedName>
        <fullName evidence="1">Uncharacterized protein</fullName>
    </submittedName>
</protein>
<dbReference type="EMBL" id="JAMZIH010007871">
    <property type="protein sequence ID" value="KAJ1672769.1"/>
    <property type="molecule type" value="Genomic_DNA"/>
</dbReference>